<evidence type="ECO:0000256" key="1">
    <source>
        <dbReference type="ARBA" id="ARBA00004417"/>
    </source>
</evidence>
<evidence type="ECO:0000256" key="4">
    <source>
        <dbReference type="ARBA" id="ARBA00022475"/>
    </source>
</evidence>
<comment type="similarity">
    <text evidence="2">Belongs to the ABC transporter superfamily.</text>
</comment>
<keyword evidence="6 9" id="KW-0067">ATP-binding</keyword>
<dbReference type="PANTHER" id="PTHR43297">
    <property type="entry name" value="OLIGOPEPTIDE TRANSPORT ATP-BINDING PROTEIN APPD"/>
    <property type="match status" value="1"/>
</dbReference>
<dbReference type="AlphaFoldDB" id="A0A1I0I948"/>
<keyword evidence="4" id="KW-1003">Cell membrane</keyword>
<evidence type="ECO:0000256" key="3">
    <source>
        <dbReference type="ARBA" id="ARBA00022448"/>
    </source>
</evidence>
<dbReference type="Proteomes" id="UP000199180">
    <property type="component" value="Unassembled WGS sequence"/>
</dbReference>
<evidence type="ECO:0000313" key="10">
    <source>
        <dbReference type="Proteomes" id="UP000199180"/>
    </source>
</evidence>
<reference evidence="9 10" key="1">
    <citation type="submission" date="2016-10" db="EMBL/GenBank/DDBJ databases">
        <authorList>
            <person name="de Groot N.N."/>
        </authorList>
    </citation>
    <scope>NUCLEOTIDE SEQUENCE [LARGE SCALE GENOMIC DNA]</scope>
    <source>
        <strain evidence="9 10">DSM 17862</strain>
    </source>
</reference>
<dbReference type="OrthoDB" id="9802264at2"/>
<dbReference type="InterPro" id="IPR050388">
    <property type="entry name" value="ABC_Ni/Peptide_Import"/>
</dbReference>
<dbReference type="STRING" id="364199.SAMN04489858_11510"/>
<dbReference type="GO" id="GO:0005886">
    <property type="term" value="C:plasma membrane"/>
    <property type="evidence" value="ECO:0007669"/>
    <property type="project" value="UniProtKB-SubCell"/>
</dbReference>
<dbReference type="Pfam" id="PF00005">
    <property type="entry name" value="ABC_tran"/>
    <property type="match status" value="1"/>
</dbReference>
<dbReference type="PROSITE" id="PS00211">
    <property type="entry name" value="ABC_TRANSPORTER_1"/>
    <property type="match status" value="1"/>
</dbReference>
<proteinExistence type="inferred from homology"/>
<sequence length="318" mass="33889">MSLLEVTDLAVAAGSLQLVDGVTLDVRPGEVVALVGESGSGKSLTALSVIGLLADSLRITRGSIRFDGVPVHGAGGQDMADLRGNGLAMIFQEPVSSLNPLMPIGAQVAESLIVHGRASAADAAQQAVRMLGRVGIPDPERRAHQLPAELSGGMCQRVMIAAALISRPRLLIADEPTTALDVTIQAQILDLIRDLAEEEGTAVLMITHDMGIVAEMADRVCVMYGGRVVEQGDVHDIFRQPRHPYTAMLLRTIPRLDHPPKQELFAIPGNVPSPRNWPQGCRFKTRCDRATAQCDATPALSEGAHRVACFHPLSEGMT</sequence>
<dbReference type="SMART" id="SM00382">
    <property type="entry name" value="AAA"/>
    <property type="match status" value="1"/>
</dbReference>
<dbReference type="RefSeq" id="WP_022708316.1">
    <property type="nucleotide sequence ID" value="NZ_FOHO01000015.1"/>
</dbReference>
<dbReference type="GO" id="GO:0016887">
    <property type="term" value="F:ATP hydrolysis activity"/>
    <property type="evidence" value="ECO:0007669"/>
    <property type="project" value="InterPro"/>
</dbReference>
<dbReference type="InterPro" id="IPR027417">
    <property type="entry name" value="P-loop_NTPase"/>
</dbReference>
<evidence type="ECO:0000313" key="9">
    <source>
        <dbReference type="EMBL" id="SET93107.1"/>
    </source>
</evidence>
<accession>A0A1I0I948</accession>
<dbReference type="InterPro" id="IPR013563">
    <property type="entry name" value="Oligopep_ABC_C"/>
</dbReference>
<dbReference type="Pfam" id="PF08352">
    <property type="entry name" value="oligo_HPY"/>
    <property type="match status" value="1"/>
</dbReference>
<dbReference type="GO" id="GO:0055085">
    <property type="term" value="P:transmembrane transport"/>
    <property type="evidence" value="ECO:0007669"/>
    <property type="project" value="UniProtKB-ARBA"/>
</dbReference>
<keyword evidence="5" id="KW-0547">Nucleotide-binding</keyword>
<dbReference type="Gene3D" id="3.40.50.300">
    <property type="entry name" value="P-loop containing nucleotide triphosphate hydrolases"/>
    <property type="match status" value="1"/>
</dbReference>
<dbReference type="GO" id="GO:0005524">
    <property type="term" value="F:ATP binding"/>
    <property type="evidence" value="ECO:0007669"/>
    <property type="project" value="UniProtKB-KW"/>
</dbReference>
<keyword evidence="3" id="KW-0813">Transport</keyword>
<dbReference type="FunFam" id="3.40.50.300:FF:000016">
    <property type="entry name" value="Oligopeptide ABC transporter ATP-binding component"/>
    <property type="match status" value="1"/>
</dbReference>
<evidence type="ECO:0000256" key="5">
    <source>
        <dbReference type="ARBA" id="ARBA00022741"/>
    </source>
</evidence>
<organism evidence="9 10">
    <name type="scientific">Paracoccus homiensis</name>
    <dbReference type="NCBI Taxonomy" id="364199"/>
    <lineage>
        <taxon>Bacteria</taxon>
        <taxon>Pseudomonadati</taxon>
        <taxon>Pseudomonadota</taxon>
        <taxon>Alphaproteobacteria</taxon>
        <taxon>Rhodobacterales</taxon>
        <taxon>Paracoccaceae</taxon>
        <taxon>Paracoccus</taxon>
    </lineage>
</organism>
<protein>
    <submittedName>
        <fullName evidence="9">Peptide/nickel transport system ATP-binding protein</fullName>
    </submittedName>
</protein>
<keyword evidence="7" id="KW-0472">Membrane</keyword>
<dbReference type="InterPro" id="IPR003439">
    <property type="entry name" value="ABC_transporter-like_ATP-bd"/>
</dbReference>
<keyword evidence="10" id="KW-1185">Reference proteome</keyword>
<gene>
    <name evidence="9" type="ORF">SAMN04489858_11510</name>
</gene>
<dbReference type="InterPro" id="IPR017871">
    <property type="entry name" value="ABC_transporter-like_CS"/>
</dbReference>
<dbReference type="PROSITE" id="PS50893">
    <property type="entry name" value="ABC_TRANSPORTER_2"/>
    <property type="match status" value="1"/>
</dbReference>
<evidence type="ECO:0000256" key="7">
    <source>
        <dbReference type="ARBA" id="ARBA00023136"/>
    </source>
</evidence>
<dbReference type="SUPFAM" id="SSF52540">
    <property type="entry name" value="P-loop containing nucleoside triphosphate hydrolases"/>
    <property type="match status" value="1"/>
</dbReference>
<evidence type="ECO:0000256" key="6">
    <source>
        <dbReference type="ARBA" id="ARBA00022840"/>
    </source>
</evidence>
<dbReference type="PANTHER" id="PTHR43297:SF2">
    <property type="entry name" value="DIPEPTIDE TRANSPORT ATP-BINDING PROTEIN DPPD"/>
    <property type="match status" value="1"/>
</dbReference>
<dbReference type="CDD" id="cd03257">
    <property type="entry name" value="ABC_NikE_OppD_transporters"/>
    <property type="match status" value="1"/>
</dbReference>
<dbReference type="InterPro" id="IPR003593">
    <property type="entry name" value="AAA+_ATPase"/>
</dbReference>
<feature type="domain" description="ABC transporter" evidence="8">
    <location>
        <begin position="4"/>
        <end position="250"/>
    </location>
</feature>
<dbReference type="GO" id="GO:0015833">
    <property type="term" value="P:peptide transport"/>
    <property type="evidence" value="ECO:0007669"/>
    <property type="project" value="InterPro"/>
</dbReference>
<evidence type="ECO:0000256" key="2">
    <source>
        <dbReference type="ARBA" id="ARBA00005417"/>
    </source>
</evidence>
<dbReference type="NCBIfam" id="TIGR01727">
    <property type="entry name" value="oligo_HPY"/>
    <property type="match status" value="1"/>
</dbReference>
<dbReference type="EMBL" id="FOHO01000015">
    <property type="protein sequence ID" value="SET93107.1"/>
    <property type="molecule type" value="Genomic_DNA"/>
</dbReference>
<evidence type="ECO:0000259" key="8">
    <source>
        <dbReference type="PROSITE" id="PS50893"/>
    </source>
</evidence>
<name>A0A1I0I948_9RHOB</name>
<comment type="subcellular location">
    <subcellularLocation>
        <location evidence="1">Cell inner membrane</location>
        <topology evidence="1">Peripheral membrane protein</topology>
    </subcellularLocation>
</comment>